<evidence type="ECO:0000313" key="2">
    <source>
        <dbReference type="EMBL" id="EDP46147.1"/>
    </source>
</evidence>
<reference evidence="2" key="2">
    <citation type="submission" date="2007-10" db="EMBL/GenBank/DDBJ databases">
        <authorList>
            <person name="Myers G.S."/>
        </authorList>
    </citation>
    <scope>NUCLEOTIDE SEQUENCE [LARGE SCALE GENOMIC DNA]</scope>
</reference>
<comment type="caution">
    <text evidence="2">The sequence shown here is derived from an EMBL/GenBank/DDBJ whole genome shotgun (WGS) entry which is preliminary data.</text>
</comment>
<sequence>MNAFGDALKQFKRDGFFIYQDHYLTSKQLKKLKASFEELDSGVTYRFHLNNVRLDPYRRSAAVPVLKKNSICIRRSDSSSSAESTNGSSHFAQRIAAFEQFNEEQVETKLTLSRNELAKELLSVFQSGLAWCSIKLERVYFQEGSEEKDYLNIDFHRRLLIHLTQHHTLTTLSLAPFLLHQGSVSLCTFLSKNKYLLDLSLGIVAGKLLDWENLGLKLAEHPVLKQANFENTALNDANCSGLLTLAKNNYQTPIIFPVLRSQDERFVNRVLAQEYQALTERLKETPEQRFKQERLSEESLLNLALNALVKINAVQPITYGGASLHNAAGPKMKLAEGAVSVVSQFIDATVNEAQVAGRLLENNSRKSMRKNQEQNALKLFAYLIGEQDPELLQHSEEARSTLPKVYQDNWDYLKDHLSLFQLNLNNPHPDKNQSIARFLLDKVYEIKNIKALRLLLGTSINIFEPVMDVQEAFLVKAFKNNAQEMKSFKQALLEHIIQDDTAMGAIEKQLETYPDLLVPYQSLIKHLDRYAVILHQREKDNVINQLIAMLKSGLFFIWKEDTAAKRPEEFSGIKYHLERSVQRIVGSGDTGPGSHEFQAARECFEKMMEISEKAQKGRFWASNLHDDVMRFSKQLISELNKIQNKLTNKYKEDAEALAEKQTELKEKHAQEMAKMKAEVDAKQAEIAEKQAEAEVWKTKANAKQAEVDAKQAAADAEIKRLRALLMARRRRTLPQTHATLDTEAAETRSPFFTARR</sequence>
<feature type="coiled-coil region" evidence="1">
    <location>
        <begin position="647"/>
        <end position="706"/>
    </location>
</feature>
<evidence type="ECO:0000256" key="1">
    <source>
        <dbReference type="SAM" id="Coils"/>
    </source>
</evidence>
<dbReference type="AlphaFoldDB" id="A8PMG9"/>
<dbReference type="OrthoDB" id="10020994at2"/>
<dbReference type="EMBL" id="AAQJ02000001">
    <property type="protein sequence ID" value="EDP46147.1"/>
    <property type="molecule type" value="Genomic_DNA"/>
</dbReference>
<gene>
    <name evidence="2" type="ORF">RICGR_0722</name>
</gene>
<dbReference type="Gene3D" id="6.10.250.3150">
    <property type="match status" value="1"/>
</dbReference>
<protein>
    <submittedName>
        <fullName evidence="2">Uncharacterized protein</fullName>
    </submittedName>
</protein>
<proteinExistence type="predicted"/>
<dbReference type="Proteomes" id="UP000054075">
    <property type="component" value="Unassembled WGS sequence"/>
</dbReference>
<dbReference type="RefSeq" id="WP_006035133.1">
    <property type="nucleotide sequence ID" value="NZ_AAQJ02000001.1"/>
</dbReference>
<accession>A8PMG9</accession>
<name>A8PMG9_9COXI</name>
<keyword evidence="1" id="KW-0175">Coiled coil</keyword>
<reference evidence="2" key="1">
    <citation type="submission" date="2006-04" db="EMBL/GenBank/DDBJ databases">
        <authorList>
            <person name="Seshadri R."/>
            <person name="Federici B.A."/>
        </authorList>
    </citation>
    <scope>NUCLEOTIDE SEQUENCE [LARGE SCALE GENOMIC DNA]</scope>
</reference>
<evidence type="ECO:0000313" key="3">
    <source>
        <dbReference type="Proteomes" id="UP000054075"/>
    </source>
</evidence>
<organism evidence="2 3">
    <name type="scientific">Rickettsiella grylli</name>
    <dbReference type="NCBI Taxonomy" id="59196"/>
    <lineage>
        <taxon>Bacteria</taxon>
        <taxon>Pseudomonadati</taxon>
        <taxon>Pseudomonadota</taxon>
        <taxon>Gammaproteobacteria</taxon>
        <taxon>Legionellales</taxon>
        <taxon>Coxiellaceae</taxon>
        <taxon>Rickettsiella</taxon>
    </lineage>
</organism>
<keyword evidence="3" id="KW-1185">Reference proteome</keyword>